<evidence type="ECO:0000313" key="1">
    <source>
        <dbReference type="EMBL" id="CAB4137505.1"/>
    </source>
</evidence>
<organism evidence="1">
    <name type="scientific">uncultured Caudovirales phage</name>
    <dbReference type="NCBI Taxonomy" id="2100421"/>
    <lineage>
        <taxon>Viruses</taxon>
        <taxon>Duplodnaviria</taxon>
        <taxon>Heunggongvirae</taxon>
        <taxon>Uroviricota</taxon>
        <taxon>Caudoviricetes</taxon>
        <taxon>Peduoviridae</taxon>
        <taxon>Maltschvirus</taxon>
        <taxon>Maltschvirus maltsch</taxon>
    </lineage>
</organism>
<dbReference type="PROSITE" id="PS51257">
    <property type="entry name" value="PROKAR_LIPOPROTEIN"/>
    <property type="match status" value="1"/>
</dbReference>
<dbReference type="EMBL" id="LR796341">
    <property type="protein sequence ID" value="CAB4137505.1"/>
    <property type="molecule type" value="Genomic_DNA"/>
</dbReference>
<reference evidence="1" key="1">
    <citation type="submission" date="2020-04" db="EMBL/GenBank/DDBJ databases">
        <authorList>
            <person name="Chiriac C."/>
            <person name="Salcher M."/>
            <person name="Ghai R."/>
            <person name="Kavagutti S V."/>
        </authorList>
    </citation>
    <scope>NUCLEOTIDE SEQUENCE</scope>
</reference>
<proteinExistence type="predicted"/>
<sequence length="41" mass="4241">MKILTAMLVALSLTACGTIAGIGSDIQKSAEWTKEKMGGSK</sequence>
<name>A0A6J5LSZ4_9CAUD</name>
<gene>
    <name evidence="1" type="ORF">UFOVP328_33</name>
</gene>
<protein>
    <submittedName>
        <fullName evidence="1">Uncharacterized protein</fullName>
    </submittedName>
</protein>
<accession>A0A6J5LSZ4</accession>